<evidence type="ECO:0000313" key="3">
    <source>
        <dbReference type="Proteomes" id="UP000054350"/>
    </source>
</evidence>
<reference evidence="3" key="2">
    <citation type="submission" date="2009-11" db="EMBL/GenBank/DDBJ databases">
        <title>The Genome Sequence of Allomyces macrogynus strain ATCC 38327.</title>
        <authorList>
            <consortium name="The Broad Institute Genome Sequencing Platform"/>
            <person name="Russ C."/>
            <person name="Cuomo C."/>
            <person name="Shea T."/>
            <person name="Young S.K."/>
            <person name="Zeng Q."/>
            <person name="Koehrsen M."/>
            <person name="Haas B."/>
            <person name="Borodovsky M."/>
            <person name="Guigo R."/>
            <person name="Alvarado L."/>
            <person name="Berlin A."/>
            <person name="Borenstein D."/>
            <person name="Chen Z."/>
            <person name="Engels R."/>
            <person name="Freedman E."/>
            <person name="Gellesch M."/>
            <person name="Goldberg J."/>
            <person name="Griggs A."/>
            <person name="Gujja S."/>
            <person name="Heiman D."/>
            <person name="Hepburn T."/>
            <person name="Howarth C."/>
            <person name="Jen D."/>
            <person name="Larson L."/>
            <person name="Lewis B."/>
            <person name="Mehta T."/>
            <person name="Park D."/>
            <person name="Pearson M."/>
            <person name="Roberts A."/>
            <person name="Saif S."/>
            <person name="Shenoy N."/>
            <person name="Sisk P."/>
            <person name="Stolte C."/>
            <person name="Sykes S."/>
            <person name="Walk T."/>
            <person name="White J."/>
            <person name="Yandava C."/>
            <person name="Burger G."/>
            <person name="Gray M.W."/>
            <person name="Holland P.W.H."/>
            <person name="King N."/>
            <person name="Lang F.B.F."/>
            <person name="Roger A.J."/>
            <person name="Ruiz-Trillo I."/>
            <person name="Lander E."/>
            <person name="Nusbaum C."/>
        </authorList>
    </citation>
    <scope>NUCLEOTIDE SEQUENCE [LARGE SCALE GENOMIC DNA]</scope>
    <source>
        <strain evidence="3">ATCC 38327</strain>
    </source>
</reference>
<organism evidence="2 3">
    <name type="scientific">Allomyces macrogynus (strain ATCC 38327)</name>
    <name type="common">Allomyces javanicus var. macrogynus</name>
    <dbReference type="NCBI Taxonomy" id="578462"/>
    <lineage>
        <taxon>Eukaryota</taxon>
        <taxon>Fungi</taxon>
        <taxon>Fungi incertae sedis</taxon>
        <taxon>Blastocladiomycota</taxon>
        <taxon>Blastocladiomycetes</taxon>
        <taxon>Blastocladiales</taxon>
        <taxon>Blastocladiaceae</taxon>
        <taxon>Allomyces</taxon>
    </lineage>
</organism>
<sequence length="429" mass="46306">MTAPRTSPSRRSSRPPWDIGQLVNIAQALRALSDQDDDDNELFSWSLPVDSKPVSAGRPIWMAAAPILLAPPSPPTDTLTWGDDTALRAAAGMPESTTHRHRDVEDLSAELDAAHTENQLLRERLVAMAAAQSTQPSVDGDRDDRPVHVDHECVQCLEHAHADADAAALHAQAATDRETIAALRDDLAMHAAQVSAMHQVADALKTEVDRVHSELERVQSSRAPAASSTDLDDLRAAHAALQDETRALQDENRALLEQRRMLFGDMDARLRALEVDVDRERRMRLQVASERDAARALVEELEVQLARDKSAVVVLQRQVLDLVQENDELKSKLERAQSQLRILQATVHQVLSAAPSSSTSPSAAGWPAHSRITSAGSATSSIATVRPHNVLALAPAGASRAASRASDATVLPPGSPPVAANRVCVFRVG</sequence>
<dbReference type="VEuPathDB" id="FungiDB:AMAG_18868"/>
<keyword evidence="1" id="KW-0175">Coiled coil</keyword>
<name>A0A0L0SJ19_ALLM3</name>
<keyword evidence="3" id="KW-1185">Reference proteome</keyword>
<accession>A0A0L0SJ19</accession>
<proteinExistence type="predicted"/>
<gene>
    <name evidence="2" type="ORF">AMAG_18868</name>
</gene>
<dbReference type="EMBL" id="GG745340">
    <property type="protein sequence ID" value="KNE62462.1"/>
    <property type="molecule type" value="Genomic_DNA"/>
</dbReference>
<feature type="coiled-coil region" evidence="1">
    <location>
        <begin position="201"/>
        <end position="258"/>
    </location>
</feature>
<protein>
    <recommendedName>
        <fullName evidence="4">Autophagy-related protein 16 domain-containing protein</fullName>
    </recommendedName>
</protein>
<reference evidence="2 3" key="1">
    <citation type="submission" date="2009-11" db="EMBL/GenBank/DDBJ databases">
        <title>Annotation of Allomyces macrogynus ATCC 38327.</title>
        <authorList>
            <consortium name="The Broad Institute Genome Sequencing Platform"/>
            <person name="Russ C."/>
            <person name="Cuomo C."/>
            <person name="Burger G."/>
            <person name="Gray M.W."/>
            <person name="Holland P.W.H."/>
            <person name="King N."/>
            <person name="Lang F.B.F."/>
            <person name="Roger A.J."/>
            <person name="Ruiz-Trillo I."/>
            <person name="Young S.K."/>
            <person name="Zeng Q."/>
            <person name="Gargeya S."/>
            <person name="Fitzgerald M."/>
            <person name="Haas B."/>
            <person name="Abouelleil A."/>
            <person name="Alvarado L."/>
            <person name="Arachchi H.M."/>
            <person name="Berlin A."/>
            <person name="Chapman S.B."/>
            <person name="Gearin G."/>
            <person name="Goldberg J."/>
            <person name="Griggs A."/>
            <person name="Gujja S."/>
            <person name="Hansen M."/>
            <person name="Heiman D."/>
            <person name="Howarth C."/>
            <person name="Larimer J."/>
            <person name="Lui A."/>
            <person name="MacDonald P.J.P."/>
            <person name="McCowen C."/>
            <person name="Montmayeur A."/>
            <person name="Murphy C."/>
            <person name="Neiman D."/>
            <person name="Pearson M."/>
            <person name="Priest M."/>
            <person name="Roberts A."/>
            <person name="Saif S."/>
            <person name="Shea T."/>
            <person name="Sisk P."/>
            <person name="Stolte C."/>
            <person name="Sykes S."/>
            <person name="Wortman J."/>
            <person name="Nusbaum C."/>
            <person name="Birren B."/>
        </authorList>
    </citation>
    <scope>NUCLEOTIDE SEQUENCE [LARGE SCALE GENOMIC DNA]</scope>
    <source>
        <strain evidence="2 3">ATCC 38327</strain>
    </source>
</reference>
<evidence type="ECO:0008006" key="4">
    <source>
        <dbReference type="Google" id="ProtNLM"/>
    </source>
</evidence>
<dbReference type="AlphaFoldDB" id="A0A0L0SJ19"/>
<feature type="coiled-coil region" evidence="1">
    <location>
        <begin position="291"/>
        <end position="346"/>
    </location>
</feature>
<dbReference type="Proteomes" id="UP000054350">
    <property type="component" value="Unassembled WGS sequence"/>
</dbReference>
<dbReference type="OrthoDB" id="5600564at2759"/>
<evidence type="ECO:0000313" key="2">
    <source>
        <dbReference type="EMBL" id="KNE62462.1"/>
    </source>
</evidence>
<evidence type="ECO:0000256" key="1">
    <source>
        <dbReference type="SAM" id="Coils"/>
    </source>
</evidence>